<name>A0A368GII9_ANCCA</name>
<dbReference type="STRING" id="29170.A0A368GII9"/>
<keyword evidence="3" id="KW-1185">Reference proteome</keyword>
<comment type="caution">
    <text evidence="2">The sequence shown here is derived from an EMBL/GenBank/DDBJ whole genome shotgun (WGS) entry which is preliminary data.</text>
</comment>
<dbReference type="Proteomes" id="UP000252519">
    <property type="component" value="Unassembled WGS sequence"/>
</dbReference>
<dbReference type="PANTHER" id="PTHR46068:SF1">
    <property type="entry name" value="TRANSPOSASE IS30-LIKE HTH DOMAIN-CONTAINING PROTEIN"/>
    <property type="match status" value="1"/>
</dbReference>
<gene>
    <name evidence="2" type="ORF">ANCCAN_09815</name>
</gene>
<dbReference type="SUPFAM" id="SSF46689">
    <property type="entry name" value="Homeodomain-like"/>
    <property type="match status" value="1"/>
</dbReference>
<organism evidence="2 3">
    <name type="scientific">Ancylostoma caninum</name>
    <name type="common">Dog hookworm</name>
    <dbReference type="NCBI Taxonomy" id="29170"/>
    <lineage>
        <taxon>Eukaryota</taxon>
        <taxon>Metazoa</taxon>
        <taxon>Ecdysozoa</taxon>
        <taxon>Nematoda</taxon>
        <taxon>Chromadorea</taxon>
        <taxon>Rhabditida</taxon>
        <taxon>Rhabditina</taxon>
        <taxon>Rhabditomorpha</taxon>
        <taxon>Strongyloidea</taxon>
        <taxon>Ancylostomatidae</taxon>
        <taxon>Ancylostomatinae</taxon>
        <taxon>Ancylostoma</taxon>
    </lineage>
</organism>
<reference evidence="2 3" key="1">
    <citation type="submission" date="2014-10" db="EMBL/GenBank/DDBJ databases">
        <title>Draft genome of the hookworm Ancylostoma caninum.</title>
        <authorList>
            <person name="Mitreva M."/>
        </authorList>
    </citation>
    <scope>NUCLEOTIDE SEQUENCE [LARGE SCALE GENOMIC DNA]</scope>
    <source>
        <strain evidence="2 3">Baltimore</strain>
    </source>
</reference>
<dbReference type="InterPro" id="IPR036388">
    <property type="entry name" value="WH-like_DNA-bd_sf"/>
</dbReference>
<protein>
    <recommendedName>
        <fullName evidence="4">Transposase IS30-like HTH domain-containing protein</fullName>
    </recommendedName>
</protein>
<comment type="subcellular location">
    <subcellularLocation>
        <location evidence="1">Nucleus</location>
    </subcellularLocation>
</comment>
<dbReference type="GO" id="GO:0005634">
    <property type="term" value="C:nucleus"/>
    <property type="evidence" value="ECO:0007669"/>
    <property type="project" value="UniProtKB-SubCell"/>
</dbReference>
<accession>A0A368GII9</accession>
<evidence type="ECO:0000256" key="1">
    <source>
        <dbReference type="ARBA" id="ARBA00004123"/>
    </source>
</evidence>
<dbReference type="InterPro" id="IPR009057">
    <property type="entry name" value="Homeodomain-like_sf"/>
</dbReference>
<evidence type="ECO:0000313" key="2">
    <source>
        <dbReference type="EMBL" id="RCN44182.1"/>
    </source>
</evidence>
<dbReference type="EMBL" id="JOJR01000136">
    <property type="protein sequence ID" value="RCN44182.1"/>
    <property type="molecule type" value="Genomic_DNA"/>
</dbReference>
<dbReference type="PANTHER" id="PTHR46068">
    <property type="entry name" value="PROTEIN CBG27172"/>
    <property type="match status" value="1"/>
</dbReference>
<evidence type="ECO:0008006" key="4">
    <source>
        <dbReference type="Google" id="ProtNLM"/>
    </source>
</evidence>
<sequence>MVALHLQRSSVVDLHRAGYATKDIVRILSVPRRTVQRAVQLFKSTVSGRYRSSRPRSAVTKKNADIIRKRIARSPKRSMREIAADLGISESSVRRIVHKELGLRSYRLQKCQALSAADRLTRVRRCKELLKRAANDAHLQFVFSDEKLFSVEATFNRRNKRIIARCKWVQIPVEGLLPRRPTLPG</sequence>
<dbReference type="Gene3D" id="1.10.10.10">
    <property type="entry name" value="Winged helix-like DNA-binding domain superfamily/Winged helix DNA-binding domain"/>
    <property type="match status" value="1"/>
</dbReference>
<proteinExistence type="predicted"/>
<dbReference type="AlphaFoldDB" id="A0A368GII9"/>
<evidence type="ECO:0000313" key="3">
    <source>
        <dbReference type="Proteomes" id="UP000252519"/>
    </source>
</evidence>
<dbReference type="OrthoDB" id="7951431at2759"/>